<accession>A0AAV9EK91</accession>
<organism evidence="1 2">
    <name type="scientific">Acorus calamus</name>
    <name type="common">Sweet flag</name>
    <dbReference type="NCBI Taxonomy" id="4465"/>
    <lineage>
        <taxon>Eukaryota</taxon>
        <taxon>Viridiplantae</taxon>
        <taxon>Streptophyta</taxon>
        <taxon>Embryophyta</taxon>
        <taxon>Tracheophyta</taxon>
        <taxon>Spermatophyta</taxon>
        <taxon>Magnoliopsida</taxon>
        <taxon>Liliopsida</taxon>
        <taxon>Acoraceae</taxon>
        <taxon>Acorus</taxon>
    </lineage>
</organism>
<name>A0AAV9EK91_ACOCL</name>
<comment type="caution">
    <text evidence="1">The sequence shown here is derived from an EMBL/GenBank/DDBJ whole genome shotgun (WGS) entry which is preliminary data.</text>
</comment>
<proteinExistence type="predicted"/>
<evidence type="ECO:0000313" key="1">
    <source>
        <dbReference type="EMBL" id="KAK1312547.1"/>
    </source>
</evidence>
<protein>
    <recommendedName>
        <fullName evidence="3">DUF4283 domain-containing protein</fullName>
    </recommendedName>
</protein>
<gene>
    <name evidence="1" type="ORF">QJS10_CPA07g00681</name>
</gene>
<keyword evidence="2" id="KW-1185">Reference proteome</keyword>
<sequence>MSPHLHSRLVRRWTLIRSGGLISLKEWTPEYGATPSETFRWCMTLYGLPLHWRSVDCLWQLISRLGKITEIEWKGINKSEVAFIEFTLVAGVKRNWPKTMLVGYGREAYCIRIEATLMPMVSK</sequence>
<dbReference type="AlphaFoldDB" id="A0AAV9EK91"/>
<reference evidence="1" key="2">
    <citation type="submission" date="2023-06" db="EMBL/GenBank/DDBJ databases">
        <authorList>
            <person name="Ma L."/>
            <person name="Liu K.-W."/>
            <person name="Li Z."/>
            <person name="Hsiao Y.-Y."/>
            <person name="Qi Y."/>
            <person name="Fu T."/>
            <person name="Tang G."/>
            <person name="Zhang D."/>
            <person name="Sun W.-H."/>
            <person name="Liu D.-K."/>
            <person name="Li Y."/>
            <person name="Chen G.-Z."/>
            <person name="Liu X.-D."/>
            <person name="Liao X.-Y."/>
            <person name="Jiang Y.-T."/>
            <person name="Yu X."/>
            <person name="Hao Y."/>
            <person name="Huang J."/>
            <person name="Zhao X.-W."/>
            <person name="Ke S."/>
            <person name="Chen Y.-Y."/>
            <person name="Wu W.-L."/>
            <person name="Hsu J.-L."/>
            <person name="Lin Y.-F."/>
            <person name="Huang M.-D."/>
            <person name="Li C.-Y."/>
            <person name="Huang L."/>
            <person name="Wang Z.-W."/>
            <person name="Zhao X."/>
            <person name="Zhong W.-Y."/>
            <person name="Peng D.-H."/>
            <person name="Ahmad S."/>
            <person name="Lan S."/>
            <person name="Zhang J.-S."/>
            <person name="Tsai W.-C."/>
            <person name="Van De Peer Y."/>
            <person name="Liu Z.-J."/>
        </authorList>
    </citation>
    <scope>NUCLEOTIDE SEQUENCE</scope>
    <source>
        <strain evidence="1">CP</strain>
        <tissue evidence="1">Leaves</tissue>
    </source>
</reference>
<evidence type="ECO:0008006" key="3">
    <source>
        <dbReference type="Google" id="ProtNLM"/>
    </source>
</evidence>
<dbReference type="EMBL" id="JAUJYO010000007">
    <property type="protein sequence ID" value="KAK1312547.1"/>
    <property type="molecule type" value="Genomic_DNA"/>
</dbReference>
<dbReference type="Proteomes" id="UP001180020">
    <property type="component" value="Unassembled WGS sequence"/>
</dbReference>
<reference evidence="1" key="1">
    <citation type="journal article" date="2023" name="Nat. Commun.">
        <title>Diploid and tetraploid genomes of Acorus and the evolution of monocots.</title>
        <authorList>
            <person name="Ma L."/>
            <person name="Liu K.W."/>
            <person name="Li Z."/>
            <person name="Hsiao Y.Y."/>
            <person name="Qi Y."/>
            <person name="Fu T."/>
            <person name="Tang G.D."/>
            <person name="Zhang D."/>
            <person name="Sun W.H."/>
            <person name="Liu D.K."/>
            <person name="Li Y."/>
            <person name="Chen G.Z."/>
            <person name="Liu X.D."/>
            <person name="Liao X.Y."/>
            <person name="Jiang Y.T."/>
            <person name="Yu X."/>
            <person name="Hao Y."/>
            <person name="Huang J."/>
            <person name="Zhao X.W."/>
            <person name="Ke S."/>
            <person name="Chen Y.Y."/>
            <person name="Wu W.L."/>
            <person name="Hsu J.L."/>
            <person name="Lin Y.F."/>
            <person name="Huang M.D."/>
            <person name="Li C.Y."/>
            <person name="Huang L."/>
            <person name="Wang Z.W."/>
            <person name="Zhao X."/>
            <person name="Zhong W.Y."/>
            <person name="Peng D.H."/>
            <person name="Ahmad S."/>
            <person name="Lan S."/>
            <person name="Zhang J.S."/>
            <person name="Tsai W.C."/>
            <person name="Van de Peer Y."/>
            <person name="Liu Z.J."/>
        </authorList>
    </citation>
    <scope>NUCLEOTIDE SEQUENCE</scope>
    <source>
        <strain evidence="1">CP</strain>
    </source>
</reference>
<evidence type="ECO:0000313" key="2">
    <source>
        <dbReference type="Proteomes" id="UP001180020"/>
    </source>
</evidence>